<reference evidence="5 6" key="1">
    <citation type="journal article" date="2024" name="Fungal Genet. Biol.">
        <title>The porcine skin microbiome exhibits broad fungal antagonism.</title>
        <authorList>
            <person name="De La Cruz K.F."/>
            <person name="Townsend E.C."/>
            <person name="Alex Cheong J.Z."/>
            <person name="Salamzade R."/>
            <person name="Liu A."/>
            <person name="Sandstrom S."/>
            <person name="Davila E."/>
            <person name="Huang L."/>
            <person name="Xu K.H."/>
            <person name="Wu S.Y."/>
            <person name="Meudt J.J."/>
            <person name="Shanmuganayagam D."/>
            <person name="Gibson A.L.F."/>
            <person name="Kalan L.R."/>
        </authorList>
    </citation>
    <scope>NUCLEOTIDE SEQUENCE [LARGE SCALE GENOMIC DNA]</scope>
    <source>
        <strain evidence="5 6">LK2625</strain>
    </source>
</reference>
<dbReference type="PROSITE" id="PS01184">
    <property type="entry name" value="UBIE_2"/>
    <property type="match status" value="1"/>
</dbReference>
<dbReference type="HAMAP" id="MF_01813">
    <property type="entry name" value="MenG_UbiE_methyltr"/>
    <property type="match status" value="1"/>
</dbReference>
<dbReference type="Pfam" id="PF01209">
    <property type="entry name" value="Ubie_methyltran"/>
    <property type="match status" value="1"/>
</dbReference>
<evidence type="ECO:0000256" key="2">
    <source>
        <dbReference type="ARBA" id="ARBA00022679"/>
    </source>
</evidence>
<evidence type="ECO:0000256" key="4">
    <source>
        <dbReference type="HAMAP-Rule" id="MF_01813"/>
    </source>
</evidence>
<dbReference type="SUPFAM" id="SSF53335">
    <property type="entry name" value="S-adenosyl-L-methionine-dependent methyltransferases"/>
    <property type="match status" value="1"/>
</dbReference>
<dbReference type="RefSeq" id="WP_238663230.1">
    <property type="nucleotide sequence ID" value="NZ_JAYWLU010000001.1"/>
</dbReference>
<comment type="caution">
    <text evidence="4">Lacks conserved residue(s) required for the propagation of feature annotation.</text>
</comment>
<dbReference type="PANTHER" id="PTHR43591:SF24">
    <property type="entry name" value="2-METHOXY-6-POLYPRENYL-1,4-BENZOQUINOL METHYLASE, MITOCHONDRIAL"/>
    <property type="match status" value="1"/>
</dbReference>
<dbReference type="InterPro" id="IPR023576">
    <property type="entry name" value="UbiE/COQ5_MeTrFase_CS"/>
</dbReference>
<feature type="binding site" evidence="4">
    <location>
        <begin position="107"/>
        <end position="108"/>
    </location>
    <ligand>
        <name>S-adenosyl-L-methionine</name>
        <dbReference type="ChEBI" id="CHEBI:59789"/>
    </ligand>
</feature>
<evidence type="ECO:0000256" key="3">
    <source>
        <dbReference type="ARBA" id="ARBA00022691"/>
    </source>
</evidence>
<comment type="function">
    <text evidence="4">Methyltransferase required for the conversion of demethylmenaquinol (DMKH2) to menaquinol (MKH2).</text>
</comment>
<dbReference type="InterPro" id="IPR029063">
    <property type="entry name" value="SAM-dependent_MTases_sf"/>
</dbReference>
<evidence type="ECO:0000313" key="6">
    <source>
        <dbReference type="Proteomes" id="UP001558481"/>
    </source>
</evidence>
<keyword evidence="5" id="KW-0830">Ubiquinone</keyword>
<feature type="binding site" evidence="4">
    <location>
        <position position="83"/>
    </location>
    <ligand>
        <name>S-adenosyl-L-methionine</name>
        <dbReference type="ChEBI" id="CHEBI:59789"/>
    </ligand>
</feature>
<dbReference type="InterPro" id="IPR004033">
    <property type="entry name" value="UbiE/COQ5_MeTrFase"/>
</dbReference>
<organism evidence="5 6">
    <name type="scientific">Kocuria carniphila</name>
    <dbReference type="NCBI Taxonomy" id="262208"/>
    <lineage>
        <taxon>Bacteria</taxon>
        <taxon>Bacillati</taxon>
        <taxon>Actinomycetota</taxon>
        <taxon>Actinomycetes</taxon>
        <taxon>Micrococcales</taxon>
        <taxon>Micrococcaceae</taxon>
        <taxon>Kocuria</taxon>
    </lineage>
</organism>
<keyword evidence="1 4" id="KW-0489">Methyltransferase</keyword>
<keyword evidence="3 4" id="KW-0949">S-adenosyl-L-methionine</keyword>
<keyword evidence="2 4" id="KW-0808">Transferase</keyword>
<dbReference type="CDD" id="cd02440">
    <property type="entry name" value="AdoMet_MTases"/>
    <property type="match status" value="1"/>
</dbReference>
<dbReference type="PANTHER" id="PTHR43591">
    <property type="entry name" value="METHYLTRANSFERASE"/>
    <property type="match status" value="1"/>
</dbReference>
<keyword evidence="4" id="KW-0474">Menaquinone biosynthesis</keyword>
<comment type="caution">
    <text evidence="5">The sequence shown here is derived from an EMBL/GenBank/DDBJ whole genome shotgun (WGS) entry which is preliminary data.</text>
</comment>
<comment type="similarity">
    <text evidence="4">Belongs to the class I-like SAM-binding methyltransferase superfamily. MenG/UbiE family.</text>
</comment>
<evidence type="ECO:0000256" key="1">
    <source>
        <dbReference type="ARBA" id="ARBA00022603"/>
    </source>
</evidence>
<comment type="pathway">
    <text evidence="4">Quinol/quinone metabolism; menaquinone biosynthesis; menaquinol from 1,4-dihydroxy-2-naphthoate: step 2/2.</text>
</comment>
<dbReference type="GO" id="GO:0032259">
    <property type="term" value="P:methylation"/>
    <property type="evidence" value="ECO:0007669"/>
    <property type="project" value="UniProtKB-KW"/>
</dbReference>
<keyword evidence="6" id="KW-1185">Reference proteome</keyword>
<gene>
    <name evidence="4" type="primary">menG</name>
    <name evidence="5" type="ORF">VVR66_00035</name>
</gene>
<comment type="catalytic activity">
    <reaction evidence="4">
        <text>a 2-demethylmenaquinol + S-adenosyl-L-methionine = a menaquinol + S-adenosyl-L-homocysteine + H(+)</text>
        <dbReference type="Rhea" id="RHEA:42640"/>
        <dbReference type="Rhea" id="RHEA-COMP:9539"/>
        <dbReference type="Rhea" id="RHEA-COMP:9563"/>
        <dbReference type="ChEBI" id="CHEBI:15378"/>
        <dbReference type="ChEBI" id="CHEBI:18151"/>
        <dbReference type="ChEBI" id="CHEBI:55437"/>
        <dbReference type="ChEBI" id="CHEBI:57856"/>
        <dbReference type="ChEBI" id="CHEBI:59789"/>
        <dbReference type="EC" id="2.1.1.163"/>
    </reaction>
</comment>
<proteinExistence type="inferred from homology"/>
<dbReference type="Proteomes" id="UP001558481">
    <property type="component" value="Unassembled WGS sequence"/>
</dbReference>
<sequence>MSEDYSMTSQDSRVQSMFNRVTRSYDKINSLMTMGRHAQWCREVARRADLTASGRLLDIATGTGEIALAARRRYPGAEIFGVDFSENMLAEAREKPGADSIEWEFADAHQLRFEDESFDAVTHGYLLRNVSDVERVLWEQHRVLKPGGRVVVLETSPPRGVLKLVLSVGMSVVLPLLGQIIAKDREAYTYLKSSTLGFMSPAEVAAVMERVGFRDVDWATKYFGTNVIMWGHKP</sequence>
<dbReference type="NCBIfam" id="TIGR01934">
    <property type="entry name" value="MenG_MenH_UbiE"/>
    <property type="match status" value="1"/>
</dbReference>
<evidence type="ECO:0000313" key="5">
    <source>
        <dbReference type="EMBL" id="MEX3593099.1"/>
    </source>
</evidence>
<dbReference type="EC" id="2.1.1.163" evidence="4"/>
<dbReference type="Gene3D" id="3.40.50.150">
    <property type="entry name" value="Vaccinia Virus protein VP39"/>
    <property type="match status" value="1"/>
</dbReference>
<dbReference type="GO" id="GO:0008168">
    <property type="term" value="F:methyltransferase activity"/>
    <property type="evidence" value="ECO:0007669"/>
    <property type="project" value="UniProtKB-KW"/>
</dbReference>
<dbReference type="PROSITE" id="PS51608">
    <property type="entry name" value="SAM_MT_UBIE"/>
    <property type="match status" value="1"/>
</dbReference>
<name>A0ABV3UYM6_9MICC</name>
<dbReference type="EMBL" id="JAYWLU010000001">
    <property type="protein sequence ID" value="MEX3593099.1"/>
    <property type="molecule type" value="Genomic_DNA"/>
</dbReference>
<protein>
    <recommendedName>
        <fullName evidence="4">Demethylmenaquinone methyltransferase</fullName>
        <ecNumber evidence="4">2.1.1.163</ecNumber>
    </recommendedName>
</protein>
<accession>A0ABV3UYM6</accession>
<feature type="binding site" evidence="4">
    <location>
        <position position="63"/>
    </location>
    <ligand>
        <name>S-adenosyl-L-methionine</name>
        <dbReference type="ChEBI" id="CHEBI:59789"/>
    </ligand>
</feature>